<comment type="caution">
    <text evidence="1">The sequence shown here is derived from an EMBL/GenBank/DDBJ whole genome shotgun (WGS) entry which is preliminary data.</text>
</comment>
<organism evidence="1 2">
    <name type="scientific">Mycena metata</name>
    <dbReference type="NCBI Taxonomy" id="1033252"/>
    <lineage>
        <taxon>Eukaryota</taxon>
        <taxon>Fungi</taxon>
        <taxon>Dikarya</taxon>
        <taxon>Basidiomycota</taxon>
        <taxon>Agaricomycotina</taxon>
        <taxon>Agaricomycetes</taxon>
        <taxon>Agaricomycetidae</taxon>
        <taxon>Agaricales</taxon>
        <taxon>Marasmiineae</taxon>
        <taxon>Mycenaceae</taxon>
        <taxon>Mycena</taxon>
    </lineage>
</organism>
<keyword evidence="2" id="KW-1185">Reference proteome</keyword>
<name>A0AAD7HFJ4_9AGAR</name>
<dbReference type="Proteomes" id="UP001215598">
    <property type="component" value="Unassembled WGS sequence"/>
</dbReference>
<dbReference type="AlphaFoldDB" id="A0AAD7HFJ4"/>
<dbReference type="EMBL" id="JARKIB010000259">
    <property type="protein sequence ID" value="KAJ7718923.1"/>
    <property type="molecule type" value="Genomic_DNA"/>
</dbReference>
<accession>A0AAD7HFJ4</accession>
<evidence type="ECO:0000313" key="2">
    <source>
        <dbReference type="Proteomes" id="UP001215598"/>
    </source>
</evidence>
<gene>
    <name evidence="1" type="ORF">B0H16DRAFT_1608047</name>
</gene>
<sequence>MLCDLYWDWDMWQGNLGDNAWLLSHGFGFLLPPIPQAHAFNEDEDKPYVLLPFQLPLPRPLHSRMAERHQYLRPTAFTEILVQNSMFGREHKMRRRNRWQEQQARGGQPHENLLDTDTIQHYYSTAVQVFTNLRPLAPNRKVFDRVEIIRYIYIYFNLTLVQLSENRPPENLKRYAEVRLGG</sequence>
<proteinExistence type="predicted"/>
<reference evidence="1" key="1">
    <citation type="submission" date="2023-03" db="EMBL/GenBank/DDBJ databases">
        <title>Massive genome expansion in bonnet fungi (Mycena s.s.) driven by repeated elements and novel gene families across ecological guilds.</title>
        <authorList>
            <consortium name="Lawrence Berkeley National Laboratory"/>
            <person name="Harder C.B."/>
            <person name="Miyauchi S."/>
            <person name="Viragh M."/>
            <person name="Kuo A."/>
            <person name="Thoen E."/>
            <person name="Andreopoulos B."/>
            <person name="Lu D."/>
            <person name="Skrede I."/>
            <person name="Drula E."/>
            <person name="Henrissat B."/>
            <person name="Morin E."/>
            <person name="Kohler A."/>
            <person name="Barry K."/>
            <person name="LaButti K."/>
            <person name="Morin E."/>
            <person name="Salamov A."/>
            <person name="Lipzen A."/>
            <person name="Mereny Z."/>
            <person name="Hegedus B."/>
            <person name="Baldrian P."/>
            <person name="Stursova M."/>
            <person name="Weitz H."/>
            <person name="Taylor A."/>
            <person name="Grigoriev I.V."/>
            <person name="Nagy L.G."/>
            <person name="Martin F."/>
            <person name="Kauserud H."/>
        </authorList>
    </citation>
    <scope>NUCLEOTIDE SEQUENCE</scope>
    <source>
        <strain evidence="1">CBHHK182m</strain>
    </source>
</reference>
<evidence type="ECO:0000313" key="1">
    <source>
        <dbReference type="EMBL" id="KAJ7718923.1"/>
    </source>
</evidence>
<protein>
    <submittedName>
        <fullName evidence="1">Uncharacterized protein</fullName>
    </submittedName>
</protein>